<gene>
    <name evidence="1" type="ORF">PATL70BA_3053</name>
</gene>
<reference evidence="1 2" key="1">
    <citation type="submission" date="2018-09" db="EMBL/GenBank/DDBJ databases">
        <authorList>
            <person name="Postec A."/>
        </authorList>
    </citation>
    <scope>NUCLEOTIDE SEQUENCE [LARGE SCALE GENOMIC DNA]</scope>
    <source>
        <strain evidence="1">70B-A</strain>
    </source>
</reference>
<dbReference type="KEGG" id="cbar:PATL70BA_3053"/>
<name>A0A3P7PJ50_9FIRM</name>
<dbReference type="RefSeq" id="WP_172596264.1">
    <property type="nucleotide sequence ID" value="NZ_LR130778.1"/>
</dbReference>
<evidence type="ECO:0000313" key="1">
    <source>
        <dbReference type="EMBL" id="VDN48968.1"/>
    </source>
</evidence>
<accession>A0A3P7PJ50</accession>
<sequence>MKKILSMILVLALTLGVGLGIPVSAEAGVQTGDSLKIVNPAGGPYVIVTNVENSLLEFNYGWNNADKLEFEPLGYYVGVYNLTKSHYEWVDEVVFTEAASKIMKLSQSTALIPGDEYVINFFVRDHYADPNDIYDETTNGAILQVYFIAP</sequence>
<dbReference type="EMBL" id="LR130778">
    <property type="protein sequence ID" value="VDN48968.1"/>
    <property type="molecule type" value="Genomic_DNA"/>
</dbReference>
<evidence type="ECO:0000313" key="2">
    <source>
        <dbReference type="Proteomes" id="UP000279029"/>
    </source>
</evidence>
<organism evidence="1 2">
    <name type="scientific">Petrocella atlantisensis</name>
    <dbReference type="NCBI Taxonomy" id="2173034"/>
    <lineage>
        <taxon>Bacteria</taxon>
        <taxon>Bacillati</taxon>
        <taxon>Bacillota</taxon>
        <taxon>Clostridia</taxon>
        <taxon>Lachnospirales</taxon>
        <taxon>Vallitaleaceae</taxon>
        <taxon>Petrocella</taxon>
    </lineage>
</organism>
<keyword evidence="2" id="KW-1185">Reference proteome</keyword>
<proteinExistence type="predicted"/>
<dbReference type="AlphaFoldDB" id="A0A3P7PJ50"/>
<dbReference type="Proteomes" id="UP000279029">
    <property type="component" value="Chromosome"/>
</dbReference>
<protein>
    <submittedName>
        <fullName evidence="1">Uncharacterized protein</fullName>
    </submittedName>
</protein>